<dbReference type="EC" id="3.5.4.9" evidence="11"/>
<evidence type="ECO:0000259" key="13">
    <source>
        <dbReference type="Pfam" id="PF02882"/>
    </source>
</evidence>
<dbReference type="EC" id="1.5.1.5" evidence="11"/>
<dbReference type="InterPro" id="IPR020630">
    <property type="entry name" value="THF_DH/CycHdrlase_cat_dom"/>
</dbReference>
<evidence type="ECO:0000256" key="5">
    <source>
        <dbReference type="ARBA" id="ARBA00022801"/>
    </source>
</evidence>
<keyword evidence="6 11" id="KW-0521">NADP</keyword>
<sequence>MRRNPVPAAIIDGTRVAQAILDQTRKEAANFHTISGRKPCLATVLVGDDPASHTYVRMKANRCRSTGLESRSHHVPTARTTGGVIDLVASLSADDTVDGILVQHPMPPHIDERAVFEAIAPTKDVDGVTMASFAAMSLDAPGFHSCTPAGIMHLLDAYDVDPTGMHAVVIGRSPILGKPVGMLLLARDATVTYCHSRTTNLPQTVASADIVIAAVGRPELVKGHWIKPQAVVIDAGYNPGNIGDVEYTAAADRARLITPVPGGVGPTTIAVLLQQTVQAAQKHWQPVEASPTQV</sequence>
<protein>
    <recommendedName>
        <fullName evidence="11">Bifunctional protein FolD</fullName>
    </recommendedName>
    <domain>
        <recommendedName>
            <fullName evidence="11">Methylenetetrahydrofolate dehydrogenase</fullName>
            <ecNumber evidence="11">1.5.1.5</ecNumber>
        </recommendedName>
    </domain>
    <domain>
        <recommendedName>
            <fullName evidence="11">Methenyltetrahydrofolate cyclohydrolase</fullName>
            <ecNumber evidence="11">3.5.4.9</ecNumber>
        </recommendedName>
    </domain>
</protein>
<keyword evidence="3 11" id="KW-0028">Amino-acid biosynthesis</keyword>
<feature type="binding site" evidence="11">
    <location>
        <begin position="171"/>
        <end position="173"/>
    </location>
    <ligand>
        <name>NADP(+)</name>
        <dbReference type="ChEBI" id="CHEBI:58349"/>
    </ligand>
</feature>
<evidence type="ECO:0000256" key="6">
    <source>
        <dbReference type="ARBA" id="ARBA00022857"/>
    </source>
</evidence>
<gene>
    <name evidence="11" type="primary">folD</name>
    <name evidence="14" type="ORF">KL859_13460</name>
</gene>
<dbReference type="InterPro" id="IPR046346">
    <property type="entry name" value="Aminoacid_DH-like_N_sf"/>
</dbReference>
<evidence type="ECO:0000313" key="14">
    <source>
        <dbReference type="EMBL" id="MBU8823875.1"/>
    </source>
</evidence>
<dbReference type="InterPro" id="IPR020631">
    <property type="entry name" value="THF_DH/CycHdrlase_NAD-bd_dom"/>
</dbReference>
<keyword evidence="7 11" id="KW-0560">Oxidoreductase</keyword>
<dbReference type="SUPFAM" id="SSF53223">
    <property type="entry name" value="Aminoacid dehydrogenase-like, N-terminal domain"/>
    <property type="match status" value="1"/>
</dbReference>
<keyword evidence="4 11" id="KW-0658">Purine biosynthesis</keyword>
<evidence type="ECO:0000256" key="7">
    <source>
        <dbReference type="ARBA" id="ARBA00023002"/>
    </source>
</evidence>
<dbReference type="EMBL" id="JAHBOM010000009">
    <property type="protein sequence ID" value="MBU8823875.1"/>
    <property type="molecule type" value="Genomic_DNA"/>
</dbReference>
<organism evidence="14 15">
    <name type="scientific">Mycolicibacterium goodii</name>
    <name type="common">Mycobacterium goodii</name>
    <dbReference type="NCBI Taxonomy" id="134601"/>
    <lineage>
        <taxon>Bacteria</taxon>
        <taxon>Bacillati</taxon>
        <taxon>Actinomycetota</taxon>
        <taxon>Actinomycetes</taxon>
        <taxon>Mycobacteriales</taxon>
        <taxon>Mycobacteriaceae</taxon>
        <taxon>Mycolicibacterium</taxon>
    </lineage>
</organism>
<comment type="catalytic activity">
    <reaction evidence="11">
        <text>(6R)-5,10-methylene-5,6,7,8-tetrahydrofolate + NADP(+) = (6R)-5,10-methenyltetrahydrofolate + NADPH</text>
        <dbReference type="Rhea" id="RHEA:22812"/>
        <dbReference type="ChEBI" id="CHEBI:15636"/>
        <dbReference type="ChEBI" id="CHEBI:57455"/>
        <dbReference type="ChEBI" id="CHEBI:57783"/>
        <dbReference type="ChEBI" id="CHEBI:58349"/>
        <dbReference type="EC" id="1.5.1.5"/>
    </reaction>
</comment>
<dbReference type="InterPro" id="IPR036291">
    <property type="entry name" value="NAD(P)-bd_dom_sf"/>
</dbReference>
<dbReference type="Proteomes" id="UP000696413">
    <property type="component" value="Unassembled WGS sequence"/>
</dbReference>
<evidence type="ECO:0000256" key="10">
    <source>
        <dbReference type="ARBA" id="ARBA00023268"/>
    </source>
</evidence>
<evidence type="ECO:0000313" key="15">
    <source>
        <dbReference type="Proteomes" id="UP000696413"/>
    </source>
</evidence>
<name>A0ABS6HMN4_MYCGD</name>
<comment type="caution">
    <text evidence="11">Lacks conserved residue(s) required for the propagation of feature annotation.</text>
</comment>
<comment type="catalytic activity">
    <reaction evidence="11">
        <text>(6R)-5,10-methenyltetrahydrofolate + H2O = (6R)-10-formyltetrahydrofolate + H(+)</text>
        <dbReference type="Rhea" id="RHEA:23700"/>
        <dbReference type="ChEBI" id="CHEBI:15377"/>
        <dbReference type="ChEBI" id="CHEBI:15378"/>
        <dbReference type="ChEBI" id="CHEBI:57455"/>
        <dbReference type="ChEBI" id="CHEBI:195366"/>
        <dbReference type="EC" id="3.5.4.9"/>
    </reaction>
</comment>
<comment type="subunit">
    <text evidence="11">Homodimer.</text>
</comment>
<keyword evidence="9 11" id="KW-0486">Methionine biosynthesis</keyword>
<keyword evidence="2 11" id="KW-0554">One-carbon metabolism</keyword>
<evidence type="ECO:0000256" key="4">
    <source>
        <dbReference type="ARBA" id="ARBA00022755"/>
    </source>
</evidence>
<dbReference type="PRINTS" id="PR00085">
    <property type="entry name" value="THFDHDRGNASE"/>
</dbReference>
<accession>A0ABS6HMN4</accession>
<dbReference type="SUPFAM" id="SSF51735">
    <property type="entry name" value="NAD(P)-binding Rossmann-fold domains"/>
    <property type="match status" value="1"/>
</dbReference>
<dbReference type="Gene3D" id="3.40.50.720">
    <property type="entry name" value="NAD(P)-binding Rossmann-like Domain"/>
    <property type="match status" value="1"/>
</dbReference>
<evidence type="ECO:0000256" key="8">
    <source>
        <dbReference type="ARBA" id="ARBA00023102"/>
    </source>
</evidence>
<dbReference type="Pfam" id="PF02882">
    <property type="entry name" value="THF_DHG_CYH_C"/>
    <property type="match status" value="1"/>
</dbReference>
<comment type="caution">
    <text evidence="14">The sequence shown here is derived from an EMBL/GenBank/DDBJ whole genome shotgun (WGS) entry which is preliminary data.</text>
</comment>
<evidence type="ECO:0000256" key="9">
    <source>
        <dbReference type="ARBA" id="ARBA00023167"/>
    </source>
</evidence>
<evidence type="ECO:0000256" key="1">
    <source>
        <dbReference type="ARBA" id="ARBA00004777"/>
    </source>
</evidence>
<comment type="function">
    <text evidence="11">Catalyzes the oxidation of 5,10-methylenetetrahydrofolate to 5,10-methenyltetrahydrofolate and then the hydrolysis of 5,10-methenyltetrahydrofolate to 10-formyltetrahydrofolate.</text>
</comment>
<dbReference type="Gene3D" id="3.40.50.10860">
    <property type="entry name" value="Leucine Dehydrogenase, chain A, domain 1"/>
    <property type="match status" value="1"/>
</dbReference>
<evidence type="ECO:0000256" key="2">
    <source>
        <dbReference type="ARBA" id="ARBA00022563"/>
    </source>
</evidence>
<feature type="domain" description="Tetrahydrofolate dehydrogenase/cyclohydrolase NAD(P)-binding" evidence="13">
    <location>
        <begin position="145"/>
        <end position="283"/>
    </location>
</feature>
<dbReference type="PANTHER" id="PTHR48099:SF5">
    <property type="entry name" value="C-1-TETRAHYDROFOLATE SYNTHASE, CYTOPLASMIC"/>
    <property type="match status" value="1"/>
</dbReference>
<dbReference type="HAMAP" id="MF_01576">
    <property type="entry name" value="THF_DHG_CYH"/>
    <property type="match status" value="1"/>
</dbReference>
<keyword evidence="10 11" id="KW-0511">Multifunctional enzyme</keyword>
<keyword evidence="5 11" id="KW-0378">Hydrolase</keyword>
<evidence type="ECO:0000256" key="3">
    <source>
        <dbReference type="ARBA" id="ARBA00022605"/>
    </source>
</evidence>
<dbReference type="CDD" id="cd01080">
    <property type="entry name" value="NAD_bind_m-THF_DH_Cyclohyd"/>
    <property type="match status" value="1"/>
</dbReference>
<dbReference type="InterPro" id="IPR000672">
    <property type="entry name" value="THF_DH/CycHdrlase"/>
</dbReference>
<evidence type="ECO:0000259" key="12">
    <source>
        <dbReference type="Pfam" id="PF00763"/>
    </source>
</evidence>
<comment type="pathway">
    <text evidence="1 11">One-carbon metabolism; tetrahydrofolate interconversion.</text>
</comment>
<reference evidence="14 15" key="1">
    <citation type="submission" date="2021-05" db="EMBL/GenBank/DDBJ databases">
        <title>Draft Genome Sequences of Clinical Respiratory Isolates of Mycobacterium goodii Recovered in Ireland.</title>
        <authorList>
            <person name="Flanagan P.R."/>
            <person name="Mok S."/>
            <person name="Roycroft E."/>
            <person name="Rogers T.R."/>
            <person name="Fitzgibbon M."/>
        </authorList>
    </citation>
    <scope>NUCLEOTIDE SEQUENCE [LARGE SCALE GENOMIC DNA]</scope>
    <source>
        <strain evidence="14 15">14IE55</strain>
    </source>
</reference>
<keyword evidence="15" id="KW-1185">Reference proteome</keyword>
<feature type="domain" description="Tetrahydrofolate dehydrogenase/cyclohydrolase catalytic" evidence="12">
    <location>
        <begin position="11"/>
        <end position="126"/>
    </location>
</feature>
<comment type="similarity">
    <text evidence="11">Belongs to the tetrahydrofolate dehydrogenase/cyclohydrolase family.</text>
</comment>
<keyword evidence="8 11" id="KW-0368">Histidine biosynthesis</keyword>
<dbReference type="PANTHER" id="PTHR48099">
    <property type="entry name" value="C-1-TETRAHYDROFOLATE SYNTHASE, CYTOPLASMIC-RELATED"/>
    <property type="match status" value="1"/>
</dbReference>
<proteinExistence type="inferred from homology"/>
<dbReference type="Pfam" id="PF00763">
    <property type="entry name" value="THF_DHG_CYH"/>
    <property type="match status" value="1"/>
</dbReference>
<evidence type="ECO:0000256" key="11">
    <source>
        <dbReference type="HAMAP-Rule" id="MF_01576"/>
    </source>
</evidence>